<feature type="compositionally biased region" description="Acidic residues" evidence="1">
    <location>
        <begin position="768"/>
        <end position="807"/>
    </location>
</feature>
<dbReference type="RefSeq" id="XP_002504087.1">
    <property type="nucleotide sequence ID" value="XM_002504041.1"/>
</dbReference>
<dbReference type="PANTHER" id="PTHR34105">
    <property type="entry name" value="PROLINE-, GLUTAMIC ACID- AND LEUCINE-RICH PROTEIN 1"/>
    <property type="match status" value="1"/>
</dbReference>
<proteinExistence type="predicted"/>
<protein>
    <recommendedName>
        <fullName evidence="4">Pre-rRNA-processing protein RIX1 N-terminal domain-containing protein</fullName>
    </recommendedName>
</protein>
<keyword evidence="3" id="KW-1185">Reference proteome</keyword>
<dbReference type="STRING" id="296587.C1EB99"/>
<dbReference type="FunCoup" id="C1EB99">
    <property type="interactions" value="824"/>
</dbReference>
<dbReference type="GO" id="GO:0005634">
    <property type="term" value="C:nucleus"/>
    <property type="evidence" value="ECO:0007669"/>
    <property type="project" value="TreeGrafter"/>
</dbReference>
<sequence>MEASAHVNSLAARARILRALPGQLTPAKLADPAASLAAIRALDAFCLTAADAIDAHDAASRADRDAIEDGSEALDRFVAHVERACDPRGGGDLASRAAAATLLGRCARDCAPRRFVTSLARWGERLQGLVKPDKTADATVAAVAAARAMCEILRRAGAMMDVPGVRKEAAVVVQRALPAILAWLDDNDSDPDAAAAALDFIKAALVGHPAALRPKADALERSLVRAAYSEGGVFDTAVHQSVISCVATFPRIGSAPTANAGGAPADSARAWSSTCRRALIAVHLNLDLALEGAEPMNAGASSKAKLEPAGEEPPPPIGFDVVTQIDGVNGRPSSPVALRRAIAMLRVIAAMLRTALPTAAAAPVPAELILAAARRTLDCDGAGASTAPGLPAIALRVETLAALPDAHVAAADVVVALVECGGVAMTALAGPVARLVDSCLRRGDGSGRRKEGGGVGGGGGWGTCAGVRVAMYAVAAAAARRMGAGAVAGDLAAAVVPAAARDAVLGWDGSGAPGASSSAAAAARRASKTSTTDGKKRKKGKGGAWGTAGAAEMEEYIASGGLIDRRGGVAGGGFAAATAAVRAAALDCLEAVLTSAGAALKPSVRTLADAAAAEAASAAVAQATAPPSSPAFLEASTPAQLAVRAAAYDALLASVLAPRPFRPTNLALASALFRRARTFDPALARVAGRAMLCLEAVVHPAAPPLHPRAIAPPRELLYGGGGDDGGGWDGDVGGGAGREIAWGDGPSWGDERGADEEPPAKARKVDREDDEDDGEDEEMAEEMAEEEEEEEEAGEEEDEGAEEEEEREEKPAAEPEPAAAPVAEPVSPTSPTRRSRRLSGGAAAEPPALDPPPAAAKKKATKAAAKRKNVAESKVEVDTRKEEVAEPKVRPSLGSGKAAVQVQLSDSDSDGELPEIVDDFE</sequence>
<dbReference type="GO" id="GO:0006364">
    <property type="term" value="P:rRNA processing"/>
    <property type="evidence" value="ECO:0007669"/>
    <property type="project" value="TreeGrafter"/>
</dbReference>
<evidence type="ECO:0000313" key="3">
    <source>
        <dbReference type="Proteomes" id="UP000002009"/>
    </source>
</evidence>
<organism evidence="2 3">
    <name type="scientific">Micromonas commoda (strain RCC299 / NOUM17 / CCMP2709)</name>
    <name type="common">Picoplanktonic green alga</name>
    <dbReference type="NCBI Taxonomy" id="296587"/>
    <lineage>
        <taxon>Eukaryota</taxon>
        <taxon>Viridiplantae</taxon>
        <taxon>Chlorophyta</taxon>
        <taxon>Mamiellophyceae</taxon>
        <taxon>Mamiellales</taxon>
        <taxon>Mamiellaceae</taxon>
        <taxon>Micromonas</taxon>
    </lineage>
</organism>
<dbReference type="EMBL" id="CP001328">
    <property type="protein sequence ID" value="ACO65345.1"/>
    <property type="molecule type" value="Genomic_DNA"/>
</dbReference>
<feature type="compositionally biased region" description="Basic and acidic residues" evidence="1">
    <location>
        <begin position="758"/>
        <end position="767"/>
    </location>
</feature>
<feature type="region of interest" description="Disordered" evidence="1">
    <location>
        <begin position="716"/>
        <end position="921"/>
    </location>
</feature>
<feature type="compositionally biased region" description="Gly residues" evidence="1">
    <location>
        <begin position="718"/>
        <end position="737"/>
    </location>
</feature>
<dbReference type="GeneID" id="8245028"/>
<dbReference type="AlphaFoldDB" id="C1EB99"/>
<dbReference type="OrthoDB" id="10690035at2759"/>
<evidence type="ECO:0000313" key="2">
    <source>
        <dbReference type="EMBL" id="ACO65345.1"/>
    </source>
</evidence>
<feature type="compositionally biased region" description="Basic and acidic residues" evidence="1">
    <location>
        <begin position="869"/>
        <end position="889"/>
    </location>
</feature>
<dbReference type="eggNOG" id="ENOG502QR0U">
    <property type="taxonomic scope" value="Eukaryota"/>
</dbReference>
<dbReference type="PANTHER" id="PTHR34105:SF1">
    <property type="entry name" value="PROLINE-, GLUTAMIC ACID- AND LEUCINE-RICH PROTEIN 1"/>
    <property type="match status" value="1"/>
</dbReference>
<name>C1EB99_MICCC</name>
<dbReference type="OMA" id="VHMRTEN"/>
<feature type="compositionally biased region" description="Acidic residues" evidence="1">
    <location>
        <begin position="907"/>
        <end position="921"/>
    </location>
</feature>
<feature type="region of interest" description="Disordered" evidence="1">
    <location>
        <begin position="514"/>
        <end position="545"/>
    </location>
</feature>
<dbReference type="InParanoid" id="C1EB99"/>
<evidence type="ECO:0008006" key="4">
    <source>
        <dbReference type="Google" id="ProtNLM"/>
    </source>
</evidence>
<feature type="compositionally biased region" description="Low complexity" evidence="1">
    <location>
        <begin position="514"/>
        <end position="532"/>
    </location>
</feature>
<dbReference type="KEGG" id="mis:MICPUN_60356"/>
<feature type="compositionally biased region" description="Low complexity" evidence="1">
    <location>
        <begin position="815"/>
        <end position="847"/>
    </location>
</feature>
<evidence type="ECO:0000256" key="1">
    <source>
        <dbReference type="SAM" id="MobiDB-lite"/>
    </source>
</evidence>
<feature type="compositionally biased region" description="Basic residues" evidence="1">
    <location>
        <begin position="856"/>
        <end position="868"/>
    </location>
</feature>
<gene>
    <name evidence="2" type="ORF">MICPUN_60356</name>
</gene>
<accession>C1EB99</accession>
<dbReference type="Proteomes" id="UP000002009">
    <property type="component" value="Chromosome 7"/>
</dbReference>
<feature type="region of interest" description="Disordered" evidence="1">
    <location>
        <begin position="299"/>
        <end position="319"/>
    </location>
</feature>
<reference evidence="2 3" key="1">
    <citation type="journal article" date="2009" name="Science">
        <title>Green evolution and dynamic adaptations revealed by genomes of the marine picoeukaryotes Micromonas.</title>
        <authorList>
            <person name="Worden A.Z."/>
            <person name="Lee J.H."/>
            <person name="Mock T."/>
            <person name="Rouze P."/>
            <person name="Simmons M.P."/>
            <person name="Aerts A.L."/>
            <person name="Allen A.E."/>
            <person name="Cuvelier M.L."/>
            <person name="Derelle E."/>
            <person name="Everett M.V."/>
            <person name="Foulon E."/>
            <person name="Grimwood J."/>
            <person name="Gundlach H."/>
            <person name="Henrissat B."/>
            <person name="Napoli C."/>
            <person name="McDonald S.M."/>
            <person name="Parker M.S."/>
            <person name="Rombauts S."/>
            <person name="Salamov A."/>
            <person name="Von Dassow P."/>
            <person name="Badger J.H."/>
            <person name="Coutinho P.M."/>
            <person name="Demir E."/>
            <person name="Dubchak I."/>
            <person name="Gentemann C."/>
            <person name="Eikrem W."/>
            <person name="Gready J.E."/>
            <person name="John U."/>
            <person name="Lanier W."/>
            <person name="Lindquist E.A."/>
            <person name="Lucas S."/>
            <person name="Mayer K.F."/>
            <person name="Moreau H."/>
            <person name="Not F."/>
            <person name="Otillar R."/>
            <person name="Panaud O."/>
            <person name="Pangilinan J."/>
            <person name="Paulsen I."/>
            <person name="Piegu B."/>
            <person name="Poliakov A."/>
            <person name="Robbens S."/>
            <person name="Schmutz J."/>
            <person name="Toulza E."/>
            <person name="Wyss T."/>
            <person name="Zelensky A."/>
            <person name="Zhou K."/>
            <person name="Armbrust E.V."/>
            <person name="Bhattacharya D."/>
            <person name="Goodenough U.W."/>
            <person name="Van de Peer Y."/>
            <person name="Grigoriev I.V."/>
        </authorList>
    </citation>
    <scope>NUCLEOTIDE SEQUENCE [LARGE SCALE GENOMIC DNA]</scope>
    <source>
        <strain evidence="3">RCC299 / NOUM17</strain>
    </source>
</reference>